<dbReference type="AlphaFoldDB" id="K0KG77"/>
<dbReference type="GO" id="GO:0006281">
    <property type="term" value="P:DNA repair"/>
    <property type="evidence" value="ECO:0007669"/>
    <property type="project" value="TreeGrafter"/>
</dbReference>
<comment type="caution">
    <text evidence="2">The sequence shown here is derived from an EMBL/GenBank/DDBJ whole genome shotgun (WGS) entry which is preliminary data.</text>
</comment>
<dbReference type="GO" id="GO:0031573">
    <property type="term" value="P:mitotic intra-S DNA damage checkpoint signaling"/>
    <property type="evidence" value="ECO:0007669"/>
    <property type="project" value="TreeGrafter"/>
</dbReference>
<protein>
    <submittedName>
        <fullName evidence="2">DNA damage checkpoint protein 1</fullName>
    </submittedName>
</protein>
<evidence type="ECO:0000256" key="1">
    <source>
        <dbReference type="SAM" id="MobiDB-lite"/>
    </source>
</evidence>
<dbReference type="STRING" id="1206466.K0KG77"/>
<feature type="region of interest" description="Disordered" evidence="1">
    <location>
        <begin position="337"/>
        <end position="394"/>
    </location>
</feature>
<reference evidence="2 3" key="1">
    <citation type="journal article" date="2012" name="Eukaryot. Cell">
        <title>Draft genome sequence of Wickerhamomyces ciferrii NRRL Y-1031 F-60-10.</title>
        <authorList>
            <person name="Schneider J."/>
            <person name="Andrea H."/>
            <person name="Blom J."/>
            <person name="Jaenicke S."/>
            <person name="Ruckert C."/>
            <person name="Schorsch C."/>
            <person name="Szczepanowski R."/>
            <person name="Farwick M."/>
            <person name="Goesmann A."/>
            <person name="Puhler A."/>
            <person name="Schaffer S."/>
            <person name="Tauch A."/>
            <person name="Kohler T."/>
            <person name="Brinkrolf K."/>
        </authorList>
    </citation>
    <scope>NUCLEOTIDE SEQUENCE [LARGE SCALE GENOMIC DNA]</scope>
    <source>
        <strain evidence="3">ATCC 14091 / BCRC 22168 / CBS 111 / JCM 3599 / NBRC 0793 / NRRL Y-1031 F-60-10</strain>
    </source>
</reference>
<feature type="compositionally biased region" description="Pro residues" evidence="1">
    <location>
        <begin position="344"/>
        <end position="356"/>
    </location>
</feature>
<dbReference type="GO" id="GO:0071479">
    <property type="term" value="P:cellular response to ionizing radiation"/>
    <property type="evidence" value="ECO:0007669"/>
    <property type="project" value="TreeGrafter"/>
</dbReference>
<dbReference type="Proteomes" id="UP000009328">
    <property type="component" value="Unassembled WGS sequence"/>
</dbReference>
<evidence type="ECO:0000313" key="2">
    <source>
        <dbReference type="EMBL" id="CCH41961.1"/>
    </source>
</evidence>
<name>K0KG77_WICCF</name>
<organism evidence="2 3">
    <name type="scientific">Wickerhamomyces ciferrii (strain ATCC 14091 / BCRC 22168 / CBS 111 / JCM 3599 / NBRC 0793 / NRRL Y-1031 F-60-10)</name>
    <name type="common">Yeast</name>
    <name type="synonym">Pichia ciferrii</name>
    <dbReference type="NCBI Taxonomy" id="1206466"/>
    <lineage>
        <taxon>Eukaryota</taxon>
        <taxon>Fungi</taxon>
        <taxon>Dikarya</taxon>
        <taxon>Ascomycota</taxon>
        <taxon>Saccharomycotina</taxon>
        <taxon>Saccharomycetes</taxon>
        <taxon>Phaffomycetales</taxon>
        <taxon>Wickerhamomycetaceae</taxon>
        <taxon>Wickerhamomyces</taxon>
    </lineage>
</organism>
<keyword evidence="3" id="KW-1185">Reference proteome</keyword>
<evidence type="ECO:0000313" key="3">
    <source>
        <dbReference type="Proteomes" id="UP000009328"/>
    </source>
</evidence>
<dbReference type="Gene3D" id="3.70.10.10">
    <property type="match status" value="1"/>
</dbReference>
<feature type="region of interest" description="Disordered" evidence="1">
    <location>
        <begin position="429"/>
        <end position="461"/>
    </location>
</feature>
<dbReference type="InParanoid" id="K0KG77"/>
<gene>
    <name evidence="2" type="ORF">BN7_1500</name>
</gene>
<dbReference type="PANTHER" id="PTHR15237:SF0">
    <property type="entry name" value="CELL CYCLE CHECKPOINT CONTROL PROTEIN"/>
    <property type="match status" value="1"/>
</dbReference>
<dbReference type="GO" id="GO:0030896">
    <property type="term" value="C:checkpoint clamp complex"/>
    <property type="evidence" value="ECO:0007669"/>
    <property type="project" value="InterPro"/>
</dbReference>
<sequence>MSKDHQINKSIKFQLQEDKAHVSHGEINFQKQFFKSFVFNHKGFETSELDHDENDEVIYCFSIRSKILSVLFRKTDDDIESYRIALEGQGYKLNVEVRTKSLIRKQYNPYYQMYKYDKLGVAKRYKDLFIKQNKRLDDDEDDDENEINYLMIDNHILKGFLDNVNSSSTEDFKLEVNEKNFSITAFTKGIYIKEKEILKQPMAINIIFSTEELLDLKLWSSNTQDKQIIYRLKDFKTFLNLGNGSDFIEIWFIKPGDPILFEINKNDVTIQFVQVTDGENNHINLEKNTKVIPKEQIIKKSKKQAIKNPTKTNNDVIYDHTEELTNEFGAEPMFVPEDEDYQEPQPPRNLPPPPIPNLQNDISIEDDIQQDQDMSHESSPNRNDEISWGGDHDLNKENKISQLIQNSKKDESRLINEAKIKYLNSLKSNNKKRKLKKNQDSIEEEELGPTQNIHNIKGIFD</sequence>
<dbReference type="eggNOG" id="ENOG502QT39">
    <property type="taxonomic scope" value="Eukaryota"/>
</dbReference>
<dbReference type="GO" id="GO:0000076">
    <property type="term" value="P:DNA replication checkpoint signaling"/>
    <property type="evidence" value="ECO:0007669"/>
    <property type="project" value="TreeGrafter"/>
</dbReference>
<dbReference type="FunCoup" id="K0KG77">
    <property type="interactions" value="160"/>
</dbReference>
<accession>K0KG77</accession>
<dbReference type="EMBL" id="CAIF01000031">
    <property type="protein sequence ID" value="CCH41961.1"/>
    <property type="molecule type" value="Genomic_DNA"/>
</dbReference>
<proteinExistence type="predicted"/>
<feature type="compositionally biased region" description="Basic and acidic residues" evidence="1">
    <location>
        <begin position="382"/>
        <end position="394"/>
    </location>
</feature>
<dbReference type="InterPro" id="IPR007268">
    <property type="entry name" value="Rad9/Ddc1"/>
</dbReference>
<dbReference type="PANTHER" id="PTHR15237">
    <property type="entry name" value="DNA REPAIR PROTEIN RAD9"/>
    <property type="match status" value="1"/>
</dbReference>
<dbReference type="HOGENOM" id="CLU_490204_0_0_1"/>